<keyword evidence="4" id="KW-1015">Disulfide bond</keyword>
<dbReference type="EMBL" id="AXNT01000022">
    <property type="protein sequence ID" value="KGM03190.1"/>
    <property type="molecule type" value="Genomic_DNA"/>
</dbReference>
<evidence type="ECO:0000256" key="5">
    <source>
        <dbReference type="ARBA" id="ARBA00023284"/>
    </source>
</evidence>
<feature type="domain" description="Thioredoxin" evidence="7">
    <location>
        <begin position="1"/>
        <end position="107"/>
    </location>
</feature>
<evidence type="ECO:0000256" key="6">
    <source>
        <dbReference type="NCBIfam" id="TIGR01068"/>
    </source>
</evidence>
<keyword evidence="3" id="KW-0249">Electron transport</keyword>
<dbReference type="InterPro" id="IPR017937">
    <property type="entry name" value="Thioredoxin_CS"/>
</dbReference>
<gene>
    <name evidence="8" type="ORF">Q760_09125</name>
</gene>
<dbReference type="InterPro" id="IPR036249">
    <property type="entry name" value="Thioredoxin-like_sf"/>
</dbReference>
<dbReference type="STRING" id="1408250.Q760_09125"/>
<dbReference type="OrthoDB" id="9790390at2"/>
<keyword evidence="2" id="KW-0813">Transport</keyword>
<name>A0A0A0B8I0_9CELL</name>
<dbReference type="FunFam" id="3.40.30.10:FF:000001">
    <property type="entry name" value="Thioredoxin"/>
    <property type="match status" value="1"/>
</dbReference>
<keyword evidence="9" id="KW-1185">Reference proteome</keyword>
<dbReference type="GO" id="GO:0015035">
    <property type="term" value="F:protein-disulfide reductase activity"/>
    <property type="evidence" value="ECO:0007669"/>
    <property type="project" value="UniProtKB-UniRule"/>
</dbReference>
<comment type="caution">
    <text evidence="8">The sequence shown here is derived from an EMBL/GenBank/DDBJ whole genome shotgun (WGS) entry which is preliminary data.</text>
</comment>
<proteinExistence type="inferred from homology"/>
<dbReference type="InterPro" id="IPR013766">
    <property type="entry name" value="Thioredoxin_domain"/>
</dbReference>
<dbReference type="Gene3D" id="3.40.30.10">
    <property type="entry name" value="Glutaredoxin"/>
    <property type="match status" value="1"/>
</dbReference>
<protein>
    <recommendedName>
        <fullName evidence="6">Thioredoxin</fullName>
    </recommendedName>
</protein>
<evidence type="ECO:0000256" key="1">
    <source>
        <dbReference type="ARBA" id="ARBA00008987"/>
    </source>
</evidence>
<dbReference type="Proteomes" id="UP000029833">
    <property type="component" value="Unassembled WGS sequence"/>
</dbReference>
<sequence length="157" mass="15506">MTDIHVTDATFEAEVLGSDVPVLVDFWAAWCGPCRMVAPVLAELAQEYDGRVKIVKVDTEANPVVVGQYGVVSIPLLNVYVGGELVRSLAGARPKQIIAQEIEGVLAEIGGASGAEVGAGGAGAAEVGAGGAAAVADDARGAGAPAAPGPSAVSAQA</sequence>
<dbReference type="PROSITE" id="PS51352">
    <property type="entry name" value="THIOREDOXIN_2"/>
    <property type="match status" value="1"/>
</dbReference>
<dbReference type="GO" id="GO:0045454">
    <property type="term" value="P:cell redox homeostasis"/>
    <property type="evidence" value="ECO:0007669"/>
    <property type="project" value="TreeGrafter"/>
</dbReference>
<reference evidence="8 9" key="1">
    <citation type="submission" date="2013-10" db="EMBL/GenBank/DDBJ databases">
        <authorList>
            <person name="Wang G."/>
            <person name="Zhuang W."/>
        </authorList>
    </citation>
    <scope>NUCLEOTIDE SEQUENCE [LARGE SCALE GENOMIC DNA]</scope>
    <source>
        <strain evidence="8 9">DSM 20118</strain>
    </source>
</reference>
<comment type="similarity">
    <text evidence="1">Belongs to the thioredoxin family.</text>
</comment>
<evidence type="ECO:0000313" key="8">
    <source>
        <dbReference type="EMBL" id="KGM03190.1"/>
    </source>
</evidence>
<evidence type="ECO:0000259" key="7">
    <source>
        <dbReference type="PROSITE" id="PS51352"/>
    </source>
</evidence>
<dbReference type="CDD" id="cd02947">
    <property type="entry name" value="TRX_family"/>
    <property type="match status" value="1"/>
</dbReference>
<dbReference type="PANTHER" id="PTHR45663:SF11">
    <property type="entry name" value="GEO12009P1"/>
    <property type="match status" value="1"/>
</dbReference>
<dbReference type="PRINTS" id="PR00421">
    <property type="entry name" value="THIOREDOXIN"/>
</dbReference>
<evidence type="ECO:0000313" key="9">
    <source>
        <dbReference type="Proteomes" id="UP000029833"/>
    </source>
</evidence>
<dbReference type="SUPFAM" id="SSF52833">
    <property type="entry name" value="Thioredoxin-like"/>
    <property type="match status" value="1"/>
</dbReference>
<dbReference type="NCBIfam" id="TIGR01068">
    <property type="entry name" value="thioredoxin"/>
    <property type="match status" value="1"/>
</dbReference>
<dbReference type="GO" id="GO:0005829">
    <property type="term" value="C:cytosol"/>
    <property type="evidence" value="ECO:0007669"/>
    <property type="project" value="TreeGrafter"/>
</dbReference>
<evidence type="ECO:0000256" key="4">
    <source>
        <dbReference type="ARBA" id="ARBA00023157"/>
    </source>
</evidence>
<dbReference type="PROSITE" id="PS00194">
    <property type="entry name" value="THIOREDOXIN_1"/>
    <property type="match status" value="1"/>
</dbReference>
<dbReference type="PANTHER" id="PTHR45663">
    <property type="entry name" value="GEO12009P1"/>
    <property type="match status" value="1"/>
</dbReference>
<dbReference type="Pfam" id="PF00085">
    <property type="entry name" value="Thioredoxin"/>
    <property type="match status" value="1"/>
</dbReference>
<accession>A0A0A0B8I0</accession>
<keyword evidence="5" id="KW-0676">Redox-active center</keyword>
<evidence type="ECO:0000256" key="3">
    <source>
        <dbReference type="ARBA" id="ARBA00022982"/>
    </source>
</evidence>
<dbReference type="RefSeq" id="WP_084142511.1">
    <property type="nucleotide sequence ID" value="NZ_AXNT01000022.1"/>
</dbReference>
<evidence type="ECO:0000256" key="2">
    <source>
        <dbReference type="ARBA" id="ARBA00022448"/>
    </source>
</evidence>
<dbReference type="AlphaFoldDB" id="A0A0A0B8I0"/>
<organism evidence="8 9">
    <name type="scientific">Cellulomonas cellasea DSM 20118</name>
    <dbReference type="NCBI Taxonomy" id="1408250"/>
    <lineage>
        <taxon>Bacteria</taxon>
        <taxon>Bacillati</taxon>
        <taxon>Actinomycetota</taxon>
        <taxon>Actinomycetes</taxon>
        <taxon>Micrococcales</taxon>
        <taxon>Cellulomonadaceae</taxon>
        <taxon>Cellulomonas</taxon>
    </lineage>
</organism>
<dbReference type="InterPro" id="IPR005746">
    <property type="entry name" value="Thioredoxin"/>
</dbReference>